<evidence type="ECO:0000313" key="8">
    <source>
        <dbReference type="EMBL" id="CAB4171933.1"/>
    </source>
</evidence>
<evidence type="ECO:0000256" key="6">
    <source>
        <dbReference type="ARBA" id="ARBA00049244"/>
    </source>
</evidence>
<evidence type="ECO:0000256" key="5">
    <source>
        <dbReference type="ARBA" id="ARBA00023109"/>
    </source>
</evidence>
<dbReference type="InterPro" id="IPR002298">
    <property type="entry name" value="DNA_polymerase_A"/>
</dbReference>
<dbReference type="GO" id="GO:0003887">
    <property type="term" value="F:DNA-directed DNA polymerase activity"/>
    <property type="evidence" value="ECO:0007669"/>
    <property type="project" value="UniProtKB-KW"/>
</dbReference>
<organism evidence="8">
    <name type="scientific">uncultured Caudovirales phage</name>
    <dbReference type="NCBI Taxonomy" id="2100421"/>
    <lineage>
        <taxon>Viruses</taxon>
        <taxon>Duplodnaviria</taxon>
        <taxon>Heunggongvirae</taxon>
        <taxon>Uroviricota</taxon>
        <taxon>Caudoviricetes</taxon>
        <taxon>Peduoviridae</taxon>
        <taxon>Maltschvirus</taxon>
        <taxon>Maltschvirus maltsch</taxon>
    </lineage>
</organism>
<dbReference type="GO" id="GO:0006261">
    <property type="term" value="P:DNA-templated DNA replication"/>
    <property type="evidence" value="ECO:0007669"/>
    <property type="project" value="InterPro"/>
</dbReference>
<sequence length="638" mass="72201">MKQPKPVTVDFETFGIEGRPKYPPMPVGVSIKYPGKKSKYYAWGHPTGNNCCWSDGAAELKKAWAHKDGVLFQNGKFDVDVAEEHFGLPIPAWDKIHDTMFLLFLDDPHQMELGLKPSATRLLGLPADEQDAVGEWLIANQPIKGVKISKSKSSEHYFGRYIAYAPGDLVGKYANGDVERTEAIFNLLWKKTVDRDMLVSYDRERKLMPILLEMERQGLQMDHKRLADDVAMYNDWRVKIDAWIIKTLKADADINLDSGAQLVAAMVDAGKADPDLLPKTPTGKFQTNKEALLQGVTDKVLLAVLKYRTQLNTCLNTFMQPWLATANASGGLIFTTWNQIKSPSGDHNVGTRTGRLSSTPNFQNIPKEFAAIFHHEAPAKKLPKSPFKEVLHALPKVRSYITPFKGEVFIDRDYSQQEPRILAHFDGGALMDKYVENPWIDFHDYAKAELEKMGKFYDRKPVKNTNLGLIYGMGVGKLAERNGMTVEESSELKKAILMLYPGLKQMYSDMKLRAKNKEPIRTWGGREYYCEEPKLIDGRIREFDYKLVNVLIQGSAADCTKEALIRYHAIKHPSARIVLNVHDQVTVSVPKKLLKPEMEVLRQTMESVEFDVSILSEGAISSTNWDELQDYDKKGKVL</sequence>
<proteinExistence type="predicted"/>
<keyword evidence="5" id="KW-1194">Viral DNA replication</keyword>
<evidence type="ECO:0000256" key="1">
    <source>
        <dbReference type="ARBA" id="ARBA00012417"/>
    </source>
</evidence>
<keyword evidence="2" id="KW-0808">Transferase</keyword>
<keyword evidence="8" id="KW-0540">Nuclease</keyword>
<dbReference type="PROSITE" id="PS00447">
    <property type="entry name" value="DNA_POLYMERASE_A"/>
    <property type="match status" value="1"/>
</dbReference>
<evidence type="ECO:0000259" key="7">
    <source>
        <dbReference type="SMART" id="SM00482"/>
    </source>
</evidence>
<dbReference type="EMBL" id="LR796870">
    <property type="protein sequence ID" value="CAB4171933.1"/>
    <property type="molecule type" value="Genomic_DNA"/>
</dbReference>
<dbReference type="Gene3D" id="1.20.1060.10">
    <property type="entry name" value="Taq DNA Polymerase, Chain T, domain 4"/>
    <property type="match status" value="1"/>
</dbReference>
<dbReference type="GO" id="GO:0004527">
    <property type="term" value="F:exonuclease activity"/>
    <property type="evidence" value="ECO:0007669"/>
    <property type="project" value="UniProtKB-KW"/>
</dbReference>
<dbReference type="Gene3D" id="3.30.70.370">
    <property type="match status" value="1"/>
</dbReference>
<comment type="catalytic activity">
    <reaction evidence="6">
        <text>DNA(n) + a 2'-deoxyribonucleoside 5'-triphosphate = DNA(n+1) + diphosphate</text>
        <dbReference type="Rhea" id="RHEA:22508"/>
        <dbReference type="Rhea" id="RHEA-COMP:17339"/>
        <dbReference type="Rhea" id="RHEA-COMP:17340"/>
        <dbReference type="ChEBI" id="CHEBI:33019"/>
        <dbReference type="ChEBI" id="CHEBI:61560"/>
        <dbReference type="ChEBI" id="CHEBI:173112"/>
        <dbReference type="EC" id="2.7.7.7"/>
    </reaction>
</comment>
<dbReference type="PANTHER" id="PTHR10133:SF62">
    <property type="entry name" value="DNA POLYMERASE THETA"/>
    <property type="match status" value="1"/>
</dbReference>
<keyword evidence="8" id="KW-0269">Exonuclease</keyword>
<dbReference type="SMART" id="SM00482">
    <property type="entry name" value="POLAc"/>
    <property type="match status" value="1"/>
</dbReference>
<dbReference type="GO" id="GO:0003677">
    <property type="term" value="F:DNA binding"/>
    <property type="evidence" value="ECO:0007669"/>
    <property type="project" value="InterPro"/>
</dbReference>
<dbReference type="InterPro" id="IPR001098">
    <property type="entry name" value="DNA-dir_DNA_pol_A_palm_dom"/>
</dbReference>
<dbReference type="SUPFAM" id="SSF56672">
    <property type="entry name" value="DNA/RNA polymerases"/>
    <property type="match status" value="1"/>
</dbReference>
<dbReference type="EMBL" id="LR797302">
    <property type="protein sequence ID" value="CAB4200176.1"/>
    <property type="molecule type" value="Genomic_DNA"/>
</dbReference>
<protein>
    <recommendedName>
        <fullName evidence="1">DNA-directed DNA polymerase</fullName>
        <ecNumber evidence="1">2.7.7.7</ecNumber>
    </recommendedName>
</protein>
<keyword evidence="3" id="KW-0548">Nucleotidyltransferase</keyword>
<keyword evidence="5" id="KW-0235">DNA replication</keyword>
<evidence type="ECO:0000313" key="9">
    <source>
        <dbReference type="EMBL" id="CAB4200176.1"/>
    </source>
</evidence>
<keyword evidence="8" id="KW-0378">Hydrolase</keyword>
<feature type="domain" description="DNA-directed DNA polymerase family A palm" evidence="7">
    <location>
        <begin position="396"/>
        <end position="593"/>
    </location>
</feature>
<dbReference type="Gene3D" id="1.10.150.20">
    <property type="entry name" value="5' to 3' exonuclease, C-terminal subdomain"/>
    <property type="match status" value="1"/>
</dbReference>
<evidence type="ECO:0000256" key="4">
    <source>
        <dbReference type="ARBA" id="ARBA00022932"/>
    </source>
</evidence>
<keyword evidence="4" id="KW-0239">DNA-directed DNA polymerase</keyword>
<dbReference type="GO" id="GO:0006302">
    <property type="term" value="P:double-strand break repair"/>
    <property type="evidence" value="ECO:0007669"/>
    <property type="project" value="TreeGrafter"/>
</dbReference>
<dbReference type="Gene3D" id="3.30.420.10">
    <property type="entry name" value="Ribonuclease H-like superfamily/Ribonuclease H"/>
    <property type="match status" value="1"/>
</dbReference>
<dbReference type="Pfam" id="PF00476">
    <property type="entry name" value="DNA_pol_A"/>
    <property type="match status" value="1"/>
</dbReference>
<accession>A0A6J5PK76</accession>
<dbReference type="InterPro" id="IPR019760">
    <property type="entry name" value="DNA-dir_DNA_pol_A_CS"/>
</dbReference>
<dbReference type="EC" id="2.7.7.7" evidence="1"/>
<dbReference type="InterPro" id="IPR043502">
    <property type="entry name" value="DNA/RNA_pol_sf"/>
</dbReference>
<evidence type="ECO:0000256" key="2">
    <source>
        <dbReference type="ARBA" id="ARBA00022679"/>
    </source>
</evidence>
<name>A0A6J5PK76_9CAUD</name>
<reference evidence="8" key="1">
    <citation type="submission" date="2020-05" db="EMBL/GenBank/DDBJ databases">
        <authorList>
            <person name="Chiriac C."/>
            <person name="Salcher M."/>
            <person name="Ghai R."/>
            <person name="Kavagutti S V."/>
        </authorList>
    </citation>
    <scope>NUCLEOTIDE SEQUENCE</scope>
</reference>
<dbReference type="InterPro" id="IPR036397">
    <property type="entry name" value="RNaseH_sf"/>
</dbReference>
<dbReference type="InterPro" id="IPR012337">
    <property type="entry name" value="RNaseH-like_sf"/>
</dbReference>
<dbReference type="PRINTS" id="PR00868">
    <property type="entry name" value="DNAPOLI"/>
</dbReference>
<dbReference type="SUPFAM" id="SSF53098">
    <property type="entry name" value="Ribonuclease H-like"/>
    <property type="match status" value="1"/>
</dbReference>
<dbReference type="GO" id="GO:0039693">
    <property type="term" value="P:viral DNA genome replication"/>
    <property type="evidence" value="ECO:0007669"/>
    <property type="project" value="UniProtKB-KW"/>
</dbReference>
<gene>
    <name evidence="9" type="ORF">UFOVP1358_37</name>
    <name evidence="8" type="ORF">UFOVP931_31</name>
</gene>
<evidence type="ECO:0000256" key="3">
    <source>
        <dbReference type="ARBA" id="ARBA00022695"/>
    </source>
</evidence>
<dbReference type="PANTHER" id="PTHR10133">
    <property type="entry name" value="DNA POLYMERASE I"/>
    <property type="match status" value="1"/>
</dbReference>